<reference evidence="7 8" key="1">
    <citation type="submission" date="2016-08" db="EMBL/GenBank/DDBJ databases">
        <title>Whole genome sequence of Mesorhizobium sp. strain UASWS1009 isolated from industrial sewage.</title>
        <authorList>
            <person name="Crovadore J."/>
            <person name="Calmin G."/>
            <person name="Chablais R."/>
            <person name="Cochard B."/>
            <person name="Lefort F."/>
        </authorList>
    </citation>
    <scope>NUCLEOTIDE SEQUENCE [LARGE SCALE GENOMIC DNA]</scope>
    <source>
        <strain evidence="7 8">UASWS1009</strain>
    </source>
</reference>
<evidence type="ECO:0000313" key="7">
    <source>
        <dbReference type="EMBL" id="OCX21577.1"/>
    </source>
</evidence>
<dbReference type="Proteomes" id="UP000094412">
    <property type="component" value="Unassembled WGS sequence"/>
</dbReference>
<proteinExistence type="predicted"/>
<feature type="domain" description="HTH tetR-type" evidence="6">
    <location>
        <begin position="1"/>
        <end position="37"/>
    </location>
</feature>
<keyword evidence="8" id="KW-1185">Reference proteome</keyword>
<dbReference type="EMBL" id="MDEO01000028">
    <property type="protein sequence ID" value="OCX21577.1"/>
    <property type="molecule type" value="Genomic_DNA"/>
</dbReference>
<dbReference type="SUPFAM" id="SSF46689">
    <property type="entry name" value="Homeodomain-like"/>
    <property type="match status" value="1"/>
</dbReference>
<dbReference type="Gene3D" id="1.10.10.60">
    <property type="entry name" value="Homeodomain-like"/>
    <property type="match status" value="1"/>
</dbReference>
<name>A0A1C2E3K6_9HYPH</name>
<dbReference type="GO" id="GO:0003700">
    <property type="term" value="F:DNA-binding transcription factor activity"/>
    <property type="evidence" value="ECO:0007669"/>
    <property type="project" value="TreeGrafter"/>
</dbReference>
<accession>A0A1C2E3K6</accession>
<dbReference type="PANTHER" id="PTHR30055:SF175">
    <property type="entry name" value="HTH-TYPE TRANSCRIPTIONAL REPRESSOR KSTR2"/>
    <property type="match status" value="1"/>
</dbReference>
<dbReference type="InterPro" id="IPR041490">
    <property type="entry name" value="KstR2_TetR_C"/>
</dbReference>
<evidence type="ECO:0000256" key="3">
    <source>
        <dbReference type="ARBA" id="ARBA00023125"/>
    </source>
</evidence>
<dbReference type="SUPFAM" id="SSF48498">
    <property type="entry name" value="Tetracyclin repressor-like, C-terminal domain"/>
    <property type="match status" value="1"/>
</dbReference>
<comment type="caution">
    <text evidence="7">The sequence shown here is derived from an EMBL/GenBank/DDBJ whole genome shotgun (WGS) entry which is preliminary data.</text>
</comment>
<evidence type="ECO:0000313" key="8">
    <source>
        <dbReference type="Proteomes" id="UP000094412"/>
    </source>
</evidence>
<organism evidence="7 8">
    <name type="scientific">Mesorhizobium hungaricum</name>
    <dbReference type="NCBI Taxonomy" id="1566387"/>
    <lineage>
        <taxon>Bacteria</taxon>
        <taxon>Pseudomonadati</taxon>
        <taxon>Pseudomonadota</taxon>
        <taxon>Alphaproteobacteria</taxon>
        <taxon>Hyphomicrobiales</taxon>
        <taxon>Phyllobacteriaceae</taxon>
        <taxon>Mesorhizobium</taxon>
    </lineage>
</organism>
<evidence type="ECO:0000256" key="1">
    <source>
        <dbReference type="ARBA" id="ARBA00022491"/>
    </source>
</evidence>
<dbReference type="PROSITE" id="PS50977">
    <property type="entry name" value="HTH_TETR_2"/>
    <property type="match status" value="1"/>
</dbReference>
<dbReference type="Gene3D" id="1.10.357.10">
    <property type="entry name" value="Tetracycline Repressor, domain 2"/>
    <property type="match status" value="1"/>
</dbReference>
<dbReference type="InterPro" id="IPR036271">
    <property type="entry name" value="Tet_transcr_reg_TetR-rel_C_sf"/>
</dbReference>
<keyword evidence="1" id="KW-0678">Repressor</keyword>
<evidence type="ECO:0000259" key="6">
    <source>
        <dbReference type="PROSITE" id="PS50977"/>
    </source>
</evidence>
<dbReference type="GO" id="GO:0000976">
    <property type="term" value="F:transcription cis-regulatory region binding"/>
    <property type="evidence" value="ECO:0007669"/>
    <property type="project" value="TreeGrafter"/>
</dbReference>
<dbReference type="Pfam" id="PF17932">
    <property type="entry name" value="TetR_C_24"/>
    <property type="match status" value="1"/>
</dbReference>
<gene>
    <name evidence="7" type="ORF">QV13_07195</name>
</gene>
<dbReference type="InterPro" id="IPR001647">
    <property type="entry name" value="HTH_TetR"/>
</dbReference>
<evidence type="ECO:0000256" key="5">
    <source>
        <dbReference type="PROSITE-ProRule" id="PRU00335"/>
    </source>
</evidence>
<sequence length="169" mass="19414">MRDLATEVGIKAPALYNHFRSKEEIFIEAISITLEDFHSAVTRRDDPKLSGIERLENMVSRHVIYQIDHARIAKANDRLIESSAMDRLSHEQREAIRSMLRKYLDTMTDICAQVVRDAGREPKDVRLVALAIGSMCDKVLSWYRPNGKYPKQKIAAHFCRLAKSMLEAE</sequence>
<keyword evidence="4" id="KW-0804">Transcription</keyword>
<keyword evidence="2" id="KW-0805">Transcription regulation</keyword>
<dbReference type="InterPro" id="IPR050109">
    <property type="entry name" value="HTH-type_TetR-like_transc_reg"/>
</dbReference>
<dbReference type="AlphaFoldDB" id="A0A1C2E3K6"/>
<keyword evidence="3 5" id="KW-0238">DNA-binding</keyword>
<dbReference type="PANTHER" id="PTHR30055">
    <property type="entry name" value="HTH-TYPE TRANSCRIPTIONAL REGULATOR RUTR"/>
    <property type="match status" value="1"/>
</dbReference>
<protein>
    <recommendedName>
        <fullName evidence="6">HTH tetR-type domain-containing protein</fullName>
    </recommendedName>
</protein>
<dbReference type="InterPro" id="IPR009057">
    <property type="entry name" value="Homeodomain-like_sf"/>
</dbReference>
<dbReference type="STRING" id="1566387.QV13_07195"/>
<evidence type="ECO:0000256" key="2">
    <source>
        <dbReference type="ARBA" id="ARBA00023015"/>
    </source>
</evidence>
<evidence type="ECO:0000256" key="4">
    <source>
        <dbReference type="ARBA" id="ARBA00023163"/>
    </source>
</evidence>
<dbReference type="Pfam" id="PF00440">
    <property type="entry name" value="TetR_N"/>
    <property type="match status" value="1"/>
</dbReference>
<comment type="caution">
    <text evidence="5">Lacks conserved residue(s) required for the propagation of feature annotation.</text>
</comment>